<keyword evidence="2" id="KW-0472">Membrane</keyword>
<dbReference type="RefSeq" id="WP_093932874.1">
    <property type="nucleotide sequence ID" value="NZ_NMQT01000020.1"/>
</dbReference>
<dbReference type="InterPro" id="IPR029030">
    <property type="entry name" value="Caspase-like_dom_sf"/>
</dbReference>
<proteinExistence type="predicted"/>
<dbReference type="AlphaFoldDB" id="A0A229SFX9"/>
<dbReference type="PANTHER" id="PTHR22576:SF37">
    <property type="entry name" value="MUCOSA-ASSOCIATED LYMPHOID TISSUE LYMPHOMA TRANSLOCATION PROTEIN 1"/>
    <property type="match status" value="1"/>
</dbReference>
<feature type="region of interest" description="Disordered" evidence="1">
    <location>
        <begin position="401"/>
        <end position="471"/>
    </location>
</feature>
<evidence type="ECO:0000259" key="3">
    <source>
        <dbReference type="Pfam" id="PF00656"/>
    </source>
</evidence>
<feature type="transmembrane region" description="Helical" evidence="2">
    <location>
        <begin position="475"/>
        <end position="497"/>
    </location>
</feature>
<dbReference type="Pfam" id="PF00656">
    <property type="entry name" value="Peptidase_C14"/>
    <property type="match status" value="1"/>
</dbReference>
<feature type="transmembrane region" description="Helical" evidence="2">
    <location>
        <begin position="678"/>
        <end position="701"/>
    </location>
</feature>
<feature type="domain" description="Peptidase C14 caspase" evidence="3">
    <location>
        <begin position="5"/>
        <end position="227"/>
    </location>
</feature>
<dbReference type="Gene3D" id="3.40.50.1460">
    <property type="match status" value="1"/>
</dbReference>
<dbReference type="Proteomes" id="UP000215223">
    <property type="component" value="Unassembled WGS sequence"/>
</dbReference>
<keyword evidence="2" id="KW-1133">Transmembrane helix</keyword>
<feature type="transmembrane region" description="Helical" evidence="2">
    <location>
        <begin position="548"/>
        <end position="572"/>
    </location>
</feature>
<organism evidence="4 5">
    <name type="scientific">Amycolatopsis thailandensis</name>
    <dbReference type="NCBI Taxonomy" id="589330"/>
    <lineage>
        <taxon>Bacteria</taxon>
        <taxon>Bacillati</taxon>
        <taxon>Actinomycetota</taxon>
        <taxon>Actinomycetes</taxon>
        <taxon>Pseudonocardiales</taxon>
        <taxon>Pseudonocardiaceae</taxon>
        <taxon>Amycolatopsis</taxon>
    </lineage>
</organism>
<protein>
    <submittedName>
        <fullName evidence="4">Caspase</fullName>
    </submittedName>
</protein>
<comment type="caution">
    <text evidence="4">The sequence shown here is derived from an EMBL/GenBank/DDBJ whole genome shotgun (WGS) entry which is preliminary data.</text>
</comment>
<dbReference type="GO" id="GO:0006508">
    <property type="term" value="P:proteolysis"/>
    <property type="evidence" value="ECO:0007669"/>
    <property type="project" value="InterPro"/>
</dbReference>
<feature type="transmembrane region" description="Helical" evidence="2">
    <location>
        <begin position="593"/>
        <end position="618"/>
    </location>
</feature>
<keyword evidence="2" id="KW-0812">Transmembrane</keyword>
<dbReference type="NCBIfam" id="NF047832">
    <property type="entry name" value="caspase_w_EACC1"/>
    <property type="match status" value="1"/>
</dbReference>
<evidence type="ECO:0000313" key="5">
    <source>
        <dbReference type="Proteomes" id="UP000215223"/>
    </source>
</evidence>
<sequence>MTGQRRALIIANGEYDNPGLSALRSPAADAEALASVLADRDVSDFDVQVVRDETAHVIASRVEDLFADSAPDDVVLVHFSCHGLKSESGELFFAARNTRPERLASSAVPADFVQRCMRMSRSRSIVLLLDCCYGGAFGRGVAVRATGEANVLDAFPGGGLGGRGRAVITASNSIEYAFEGDHLADDHARPSVFTSALVEGLRTGDADRDEDGWIALSELYDYLFDSVRERNPNQTPSRDIEMQGELYLARSRRRRIKPSPVPADLRAASEDPNMFTRLGAVTELQRRLTSENLSVAIGAHEVLTAMAQTDIQHVAEAADVARQEALVRAEPEVVVFGEVVRGSRPVARIRLEGPPIAQACRFTASHSWLRVTEVDGGAEIRLDQVEIGAFDGRVTVTGPTGEVAVRVEGQVVREPEPPPAPEPRTAPQPVPEPRTEPRPVPSPPPEPVLAPAPETPEAPRPPAELPPPSPKPDPFAVAAGLFAFAAAVYLVVIAFQVNSSVEDFFEDGGWTVSPLIAFAIGAGIAMFAPRTRRTVGPGLLCGLAMLSVVPYGPVVLVLARGCLLVAAAWALVSVRRDRSVRLGLRKPRGALTFAALVAGIGGVAGLVVEAGELFAYSSSRADEGAIYLVVAMTLLIGTVLGAFLRPAAFGVAFHGGMAGGGIVMVCMLFYALPSSSRVTGAGWGIALGMVLSLAIVTGFAASKAKG</sequence>
<feature type="transmembrane region" description="Helical" evidence="2">
    <location>
        <begin position="509"/>
        <end position="528"/>
    </location>
</feature>
<evidence type="ECO:0000313" key="4">
    <source>
        <dbReference type="EMBL" id="OXM57745.1"/>
    </source>
</evidence>
<dbReference type="PANTHER" id="PTHR22576">
    <property type="entry name" value="MUCOSA ASSOCIATED LYMPHOID TISSUE LYMPHOMA TRANSLOCATION PROTEIN 1/PARACASPASE"/>
    <property type="match status" value="1"/>
</dbReference>
<feature type="transmembrane region" description="Helical" evidence="2">
    <location>
        <begin position="624"/>
        <end position="644"/>
    </location>
</feature>
<evidence type="ECO:0000256" key="2">
    <source>
        <dbReference type="SAM" id="Phobius"/>
    </source>
</evidence>
<evidence type="ECO:0000256" key="1">
    <source>
        <dbReference type="SAM" id="MobiDB-lite"/>
    </source>
</evidence>
<dbReference type="GO" id="GO:0004197">
    <property type="term" value="F:cysteine-type endopeptidase activity"/>
    <property type="evidence" value="ECO:0007669"/>
    <property type="project" value="InterPro"/>
</dbReference>
<dbReference type="PROSITE" id="PS00018">
    <property type="entry name" value="EF_HAND_1"/>
    <property type="match status" value="1"/>
</dbReference>
<keyword evidence="5" id="KW-1185">Reference proteome</keyword>
<dbReference type="InterPro" id="IPR052039">
    <property type="entry name" value="Caspase-related_regulators"/>
</dbReference>
<feature type="transmembrane region" description="Helical" evidence="2">
    <location>
        <begin position="651"/>
        <end position="672"/>
    </location>
</feature>
<accession>A0A229SFX9</accession>
<reference evidence="4 5" key="1">
    <citation type="submission" date="2017-07" db="EMBL/GenBank/DDBJ databases">
        <title>Amycolatopsis thailandensis Genome sequencing and assembly.</title>
        <authorList>
            <person name="Kaur N."/>
            <person name="Mayilraj S."/>
        </authorList>
    </citation>
    <scope>NUCLEOTIDE SEQUENCE [LARGE SCALE GENOMIC DNA]</scope>
    <source>
        <strain evidence="4 5">JCM 16380</strain>
    </source>
</reference>
<name>A0A229SFX9_9PSEU</name>
<feature type="compositionally biased region" description="Pro residues" evidence="1">
    <location>
        <begin position="417"/>
        <end position="471"/>
    </location>
</feature>
<dbReference type="InterPro" id="IPR018247">
    <property type="entry name" value="EF_Hand_1_Ca_BS"/>
</dbReference>
<dbReference type="SUPFAM" id="SSF52129">
    <property type="entry name" value="Caspase-like"/>
    <property type="match status" value="1"/>
</dbReference>
<dbReference type="InterPro" id="IPR011600">
    <property type="entry name" value="Pept_C14_caspase"/>
</dbReference>
<gene>
    <name evidence="4" type="ORF">CFP71_06215</name>
</gene>
<dbReference type="EMBL" id="NMQT01000020">
    <property type="protein sequence ID" value="OXM57745.1"/>
    <property type="molecule type" value="Genomic_DNA"/>
</dbReference>
<dbReference type="OrthoDB" id="491589at2"/>